<dbReference type="PROSITE" id="PS00027">
    <property type="entry name" value="HOMEOBOX_1"/>
    <property type="match status" value="1"/>
</dbReference>
<dbReference type="InterPro" id="IPR009057">
    <property type="entry name" value="Homeodomain-like_sf"/>
</dbReference>
<name>A0A182JH42_ANOAO</name>
<dbReference type="CDD" id="cd00086">
    <property type="entry name" value="homeodomain"/>
    <property type="match status" value="1"/>
</dbReference>
<sequence>MIHHQPTKYHHANPLTHFLNLHTSHATAAAAAALALATDGLGQHHHGHHTHHGHPITGATASIQHLHPSSPQHYQHHQQMDGQRQLRTDAGGGTGQRGRPCKFESHTDEEEEEAQDESSNDRSCSDDRKRPRYDRAGEISQGEASESENNVDIDVDDPAPGEEEDRAALEFDREANGGERGATGRTPNAVRELTGVAERESSSFGEREEDDDDEEIVIDGKGAPEDGGYKVSEVDIDRSNRGGCTSPCTNDAGTAVLETDGFVGKSFTIAAILGLKKKQDEAAAAAAAAVGNEYSDAAMNLSTGATGFQPHQQHHQRAAAAAAVAAAAMGRLPLVMAAMEKRERADSVDSADACGGPLAYGVRPLSAGQHPPGAPGAGTLSALQNLHQLPGLHGADLTKKSTLSSSAASLKSKRVRTIFTPEQLERLEAEFERQQYMVGPERLYLAHTLQLTEAQVKVWFQNRRIKWRKHHLEITQQRLAMIRQRQIANGVPIASTPQGPQAHLSQQAQPQGSMSGGRMVNRIESPDLTICTDSMDARSASEGDD</sequence>
<feature type="DNA-binding region" description="Homeobox" evidence="5">
    <location>
        <begin position="412"/>
        <end position="471"/>
    </location>
</feature>
<evidence type="ECO:0000256" key="2">
    <source>
        <dbReference type="ARBA" id="ARBA00023125"/>
    </source>
</evidence>
<comment type="subcellular location">
    <subcellularLocation>
        <location evidence="1 5 6">Nucleus</location>
    </subcellularLocation>
</comment>
<organism evidence="8">
    <name type="scientific">Anopheles atroparvus</name>
    <name type="common">European mosquito</name>
    <dbReference type="NCBI Taxonomy" id="41427"/>
    <lineage>
        <taxon>Eukaryota</taxon>
        <taxon>Metazoa</taxon>
        <taxon>Ecdysozoa</taxon>
        <taxon>Arthropoda</taxon>
        <taxon>Hexapoda</taxon>
        <taxon>Insecta</taxon>
        <taxon>Pterygota</taxon>
        <taxon>Neoptera</taxon>
        <taxon>Endopterygota</taxon>
        <taxon>Diptera</taxon>
        <taxon>Nematocera</taxon>
        <taxon>Culicoidea</taxon>
        <taxon>Culicidae</taxon>
        <taxon>Anophelinae</taxon>
        <taxon>Anopheles</taxon>
    </lineage>
</organism>
<evidence type="ECO:0000313" key="8">
    <source>
        <dbReference type="EnsemblMetazoa" id="AATE017981-PA.1"/>
    </source>
</evidence>
<feature type="compositionally biased region" description="Acidic residues" evidence="7">
    <location>
        <begin position="145"/>
        <end position="165"/>
    </location>
</feature>
<feature type="compositionally biased region" description="Basic and acidic residues" evidence="7">
    <location>
        <begin position="535"/>
        <end position="545"/>
    </location>
</feature>
<dbReference type="GO" id="GO:0005634">
    <property type="term" value="C:nucleus"/>
    <property type="evidence" value="ECO:0007669"/>
    <property type="project" value="UniProtKB-SubCell"/>
</dbReference>
<feature type="compositionally biased region" description="Basic and acidic residues" evidence="7">
    <location>
        <begin position="119"/>
        <end position="137"/>
    </location>
</feature>
<evidence type="ECO:0000256" key="4">
    <source>
        <dbReference type="ARBA" id="ARBA00023242"/>
    </source>
</evidence>
<feature type="region of interest" description="Disordered" evidence="7">
    <location>
        <begin position="492"/>
        <end position="545"/>
    </location>
</feature>
<dbReference type="PROSITE" id="PS50071">
    <property type="entry name" value="HOMEOBOX_2"/>
    <property type="match status" value="1"/>
</dbReference>
<dbReference type="GO" id="GO:0000981">
    <property type="term" value="F:DNA-binding transcription factor activity, RNA polymerase II-specific"/>
    <property type="evidence" value="ECO:0007669"/>
    <property type="project" value="InterPro"/>
</dbReference>
<dbReference type="InterPro" id="IPR001356">
    <property type="entry name" value="HD"/>
</dbReference>
<proteinExistence type="predicted"/>
<evidence type="ECO:0000256" key="1">
    <source>
        <dbReference type="ARBA" id="ARBA00004123"/>
    </source>
</evidence>
<evidence type="ECO:0000256" key="6">
    <source>
        <dbReference type="RuleBase" id="RU000682"/>
    </source>
</evidence>
<reference evidence="8" key="1">
    <citation type="submission" date="2022-08" db="UniProtKB">
        <authorList>
            <consortium name="EnsemblMetazoa"/>
        </authorList>
    </citation>
    <scope>IDENTIFICATION</scope>
    <source>
        <strain evidence="8">EBRO</strain>
    </source>
</reference>
<dbReference type="InterPro" id="IPR017970">
    <property type="entry name" value="Homeobox_CS"/>
</dbReference>
<dbReference type="PANTHER" id="PTHR24339">
    <property type="entry name" value="HOMEOBOX PROTEIN EMX-RELATED"/>
    <property type="match status" value="1"/>
</dbReference>
<dbReference type="EnsemblMetazoa" id="AATE017981-RA">
    <property type="protein sequence ID" value="AATE017981-PA.1"/>
    <property type="gene ID" value="AATE017981"/>
</dbReference>
<evidence type="ECO:0000256" key="5">
    <source>
        <dbReference type="PROSITE-ProRule" id="PRU00108"/>
    </source>
</evidence>
<feature type="compositionally biased region" description="Basic and acidic residues" evidence="7">
    <location>
        <begin position="166"/>
        <end position="177"/>
    </location>
</feature>
<evidence type="ECO:0000256" key="3">
    <source>
        <dbReference type="ARBA" id="ARBA00023155"/>
    </source>
</evidence>
<feature type="compositionally biased region" description="Acidic residues" evidence="7">
    <location>
        <begin position="107"/>
        <end position="118"/>
    </location>
</feature>
<dbReference type="PANTHER" id="PTHR24339:SF67">
    <property type="entry name" value="GNOT1 HOMEODOMAIN PROTEIN-RELATED"/>
    <property type="match status" value="1"/>
</dbReference>
<dbReference type="Pfam" id="PF00046">
    <property type="entry name" value="Homeodomain"/>
    <property type="match status" value="1"/>
</dbReference>
<dbReference type="GO" id="GO:0030182">
    <property type="term" value="P:neuron differentiation"/>
    <property type="evidence" value="ECO:0007669"/>
    <property type="project" value="TreeGrafter"/>
</dbReference>
<dbReference type="VEuPathDB" id="VectorBase:AATE017981"/>
<dbReference type="Gene3D" id="1.10.10.60">
    <property type="entry name" value="Homeodomain-like"/>
    <property type="match status" value="1"/>
</dbReference>
<keyword evidence="3 5" id="KW-0371">Homeobox</keyword>
<keyword evidence="2 5" id="KW-0238">DNA-binding</keyword>
<dbReference type="SMART" id="SM00389">
    <property type="entry name" value="HOX"/>
    <property type="match status" value="1"/>
</dbReference>
<dbReference type="GO" id="GO:0007417">
    <property type="term" value="P:central nervous system development"/>
    <property type="evidence" value="ECO:0007669"/>
    <property type="project" value="TreeGrafter"/>
</dbReference>
<keyword evidence="4 5" id="KW-0539">Nucleus</keyword>
<protein>
    <submittedName>
        <fullName evidence="8">Uncharacterized protein</fullName>
    </submittedName>
</protein>
<feature type="region of interest" description="Disordered" evidence="7">
    <location>
        <begin position="66"/>
        <end position="214"/>
    </location>
</feature>
<dbReference type="InterPro" id="IPR050877">
    <property type="entry name" value="EMX-VAX-Noto_Homeobox_TFs"/>
</dbReference>
<dbReference type="FunFam" id="1.10.10.60:FF:000378">
    <property type="entry name" value="Notochord homeobox"/>
    <property type="match status" value="1"/>
</dbReference>
<dbReference type="AlphaFoldDB" id="A0A182JH42"/>
<dbReference type="SUPFAM" id="SSF46689">
    <property type="entry name" value="Homeodomain-like"/>
    <property type="match status" value="1"/>
</dbReference>
<evidence type="ECO:0000256" key="7">
    <source>
        <dbReference type="SAM" id="MobiDB-lite"/>
    </source>
</evidence>
<feature type="compositionally biased region" description="Polar residues" evidence="7">
    <location>
        <begin position="495"/>
        <end position="513"/>
    </location>
</feature>
<dbReference type="STRING" id="41427.A0A182JH42"/>
<accession>A0A182JH42</accession>
<dbReference type="GO" id="GO:0000978">
    <property type="term" value="F:RNA polymerase II cis-regulatory region sequence-specific DNA binding"/>
    <property type="evidence" value="ECO:0007669"/>
    <property type="project" value="TreeGrafter"/>
</dbReference>